<feature type="domain" description="FAS1" evidence="2">
    <location>
        <begin position="374"/>
        <end position="513"/>
    </location>
</feature>
<dbReference type="InterPro" id="IPR036378">
    <property type="entry name" value="FAS1_dom_sf"/>
</dbReference>
<feature type="signal peptide" evidence="1">
    <location>
        <begin position="1"/>
        <end position="24"/>
    </location>
</feature>
<dbReference type="Gene3D" id="2.30.180.10">
    <property type="entry name" value="FAS1 domain"/>
    <property type="match status" value="4"/>
</dbReference>
<evidence type="ECO:0000313" key="4">
    <source>
        <dbReference type="RefSeq" id="XP_013413814.1"/>
    </source>
</evidence>
<evidence type="ECO:0000256" key="1">
    <source>
        <dbReference type="SAM" id="SignalP"/>
    </source>
</evidence>
<dbReference type="RefSeq" id="XP_013413814.1">
    <property type="nucleotide sequence ID" value="XM_013558360.1"/>
</dbReference>
<keyword evidence="3" id="KW-1185">Reference proteome</keyword>
<organism evidence="3 4">
    <name type="scientific">Lingula anatina</name>
    <name type="common">Brachiopod</name>
    <name type="synonym">Lingula unguis</name>
    <dbReference type="NCBI Taxonomy" id="7574"/>
    <lineage>
        <taxon>Eukaryota</taxon>
        <taxon>Metazoa</taxon>
        <taxon>Spiralia</taxon>
        <taxon>Lophotrochozoa</taxon>
        <taxon>Brachiopoda</taxon>
        <taxon>Linguliformea</taxon>
        <taxon>Lingulata</taxon>
        <taxon>Lingulida</taxon>
        <taxon>Linguloidea</taxon>
        <taxon>Lingulidae</taxon>
        <taxon>Lingula</taxon>
    </lineage>
</organism>
<dbReference type="InterPro" id="IPR050904">
    <property type="entry name" value="Adhesion/Biosynth-related"/>
</dbReference>
<dbReference type="GO" id="GO:0031012">
    <property type="term" value="C:extracellular matrix"/>
    <property type="evidence" value="ECO:0007669"/>
    <property type="project" value="TreeGrafter"/>
</dbReference>
<dbReference type="OMA" id="QWLSYHI"/>
<protein>
    <submittedName>
        <fullName evidence="4">Transforming growth factor-beta-induced protein ig-h3</fullName>
    </submittedName>
</protein>
<proteinExistence type="predicted"/>
<evidence type="ECO:0000259" key="2">
    <source>
        <dbReference type="PROSITE" id="PS50213"/>
    </source>
</evidence>
<dbReference type="PANTHER" id="PTHR10900:SF114">
    <property type="entry name" value="FAS1 DOMAIN-CONTAINING PROTEIN"/>
    <property type="match status" value="1"/>
</dbReference>
<dbReference type="STRING" id="7574.A0A1S3JUP8"/>
<dbReference type="GO" id="GO:0050839">
    <property type="term" value="F:cell adhesion molecule binding"/>
    <property type="evidence" value="ECO:0007669"/>
    <property type="project" value="TreeGrafter"/>
</dbReference>
<dbReference type="PROSITE" id="PS50213">
    <property type="entry name" value="FAS1"/>
    <property type="match status" value="4"/>
</dbReference>
<accession>A0A1S3JUP8</accession>
<feature type="domain" description="FAS1" evidence="2">
    <location>
        <begin position="237"/>
        <end position="370"/>
    </location>
</feature>
<dbReference type="Pfam" id="PF02469">
    <property type="entry name" value="Fasciclin"/>
    <property type="match status" value="4"/>
</dbReference>
<feature type="domain" description="FAS1" evidence="2">
    <location>
        <begin position="517"/>
        <end position="670"/>
    </location>
</feature>
<dbReference type="OrthoDB" id="286301at2759"/>
<dbReference type="KEGG" id="lak:106176121"/>
<dbReference type="PANTHER" id="PTHR10900">
    <property type="entry name" value="PERIOSTIN-RELATED"/>
    <property type="match status" value="1"/>
</dbReference>
<dbReference type="GO" id="GO:0030198">
    <property type="term" value="P:extracellular matrix organization"/>
    <property type="evidence" value="ECO:0007669"/>
    <property type="project" value="TreeGrafter"/>
</dbReference>
<dbReference type="AlphaFoldDB" id="A0A1S3JUP8"/>
<dbReference type="GO" id="GO:0005615">
    <property type="term" value="C:extracellular space"/>
    <property type="evidence" value="ECO:0007669"/>
    <property type="project" value="TreeGrafter"/>
</dbReference>
<feature type="domain" description="FAS1" evidence="2">
    <location>
        <begin position="101"/>
        <end position="232"/>
    </location>
</feature>
<evidence type="ECO:0000313" key="3">
    <source>
        <dbReference type="Proteomes" id="UP000085678"/>
    </source>
</evidence>
<feature type="chain" id="PRO_5010178839" evidence="1">
    <location>
        <begin position="25"/>
        <end position="680"/>
    </location>
</feature>
<reference evidence="4" key="1">
    <citation type="submission" date="2025-08" db="UniProtKB">
        <authorList>
            <consortium name="RefSeq"/>
        </authorList>
    </citation>
    <scope>IDENTIFICATION</scope>
    <source>
        <tissue evidence="4">Gonads</tissue>
    </source>
</reference>
<dbReference type="GO" id="GO:0007155">
    <property type="term" value="P:cell adhesion"/>
    <property type="evidence" value="ECO:0007669"/>
    <property type="project" value="TreeGrafter"/>
</dbReference>
<dbReference type="SUPFAM" id="SSF82153">
    <property type="entry name" value="FAS1 domain"/>
    <property type="match status" value="4"/>
</dbReference>
<dbReference type="SMART" id="SM00554">
    <property type="entry name" value="FAS1"/>
    <property type="match status" value="4"/>
</dbReference>
<name>A0A1S3JUP8_LINAN</name>
<dbReference type="InterPro" id="IPR000782">
    <property type="entry name" value="FAS1_domain"/>
</dbReference>
<dbReference type="GeneID" id="106176121"/>
<dbReference type="FunFam" id="2.30.180.10:FF:000032">
    <property type="entry name" value="Fasciclin domain-containing protein, putative"/>
    <property type="match status" value="2"/>
</dbReference>
<gene>
    <name evidence="4" type="primary">LOC106176121</name>
</gene>
<sequence>MACWSAVLTALVILTLTSEPGARGAKENSRFYWRPNFAMPWTRGDNVCAIQEVKGTRKQYFTECMIYKPKLVCEKPTFVRYRCCSGYEEVAGERGCTGVKTVENLKVTMMRSRLTTLLDYAKRASLDRTFETDGPFTIFAPVNQAFRNLPSDLKNQLSSGGQSSLILYHALDGRVKYNEFRNDQNFPTVLDKQKSIRVNRYSNGVVTVNCARIIMPNQEATNGVVHTIEKVIYPIPDKTIMDILLEDGRFGELVTALILTRRADLLRETGPFTLFAPTDAAFRNLPADIVSRVFDPDNTEALKNLLNYHVIKHNLCTAAIFTSCNLRTLEGSTVRLGCTSRDQMKVDNALVTSGDILASNGIIHAVDSVLLPNSAKDVTMLAQEINLRAFMEAAESTKYAAALRGSKSSFTIFAPSDEAFAAVSGTELNRWHFNPDLYLSILKYHIMEGKMSTKDFVSQRAYSSQSASQGGVAASATLRLNLNRNGWSMNSAKVTSTDNECGNGVIHVIDKVMIPPTMTVLEIIKGNIRLSTFWSMIQTVGIDIFANITVGGGSFTIFAPTNEAFSRLDTAFMERLLLNTKELEKIIKYHILNRGVYSCGIQGGLTYQFRTAMGEWLKLWRLQPEEKTVEGNKMVKEEEKIIVVNSNTTRVIDYDVQGTDGVVYTIDQVLRCQCPEIDYY</sequence>
<dbReference type="InParanoid" id="A0A1S3JUP8"/>
<keyword evidence="1" id="KW-0732">Signal</keyword>
<dbReference type="Proteomes" id="UP000085678">
    <property type="component" value="Unplaced"/>
</dbReference>